<dbReference type="EMBL" id="WBMS02000071">
    <property type="protein sequence ID" value="MWA07347.1"/>
    <property type="molecule type" value="Genomic_DNA"/>
</dbReference>
<keyword evidence="2" id="KW-1185">Reference proteome</keyword>
<sequence>MRVDAGYFAGELALECLARGARFAIGAKRIKPLWAQAAKIPQEAWTPAIGLDDEGREGEVAVMPYVPNWWPASASCLVRRVRVPIDNLSPSLKARRRRTVPDGQLRLAFHKMVDPQDGRPRARLLLHHHRPGCVHRRQGRRGRALVPAPHRHREALNRDAKHGAALRHLPSGHPQVNTMWMWAALPAVAMSAWLQELCGLDLGNGRGRATIARLRRELICVPARIVTHARRLELRLPPGARLLGTVLDRLALLPNPG</sequence>
<dbReference type="AlphaFoldDB" id="A0A6I4MTV3"/>
<dbReference type="Proteomes" id="UP000462055">
    <property type="component" value="Unassembled WGS sequence"/>
</dbReference>
<evidence type="ECO:0008006" key="3">
    <source>
        <dbReference type="Google" id="ProtNLM"/>
    </source>
</evidence>
<proteinExistence type="predicted"/>
<evidence type="ECO:0000313" key="2">
    <source>
        <dbReference type="Proteomes" id="UP000462055"/>
    </source>
</evidence>
<accession>A0A6I4MTV3</accession>
<gene>
    <name evidence="1" type="ORF">F8568_044890</name>
</gene>
<dbReference type="RefSeq" id="WP_151600244.1">
    <property type="nucleotide sequence ID" value="NZ_WBMS02000071.1"/>
</dbReference>
<organism evidence="1 2">
    <name type="scientific">Actinomadura physcomitrii</name>
    <dbReference type="NCBI Taxonomy" id="2650748"/>
    <lineage>
        <taxon>Bacteria</taxon>
        <taxon>Bacillati</taxon>
        <taxon>Actinomycetota</taxon>
        <taxon>Actinomycetes</taxon>
        <taxon>Streptosporangiales</taxon>
        <taxon>Thermomonosporaceae</taxon>
        <taxon>Actinomadura</taxon>
    </lineage>
</organism>
<name>A0A6I4MTV3_9ACTN</name>
<protein>
    <recommendedName>
        <fullName evidence="3">Transposase DDE domain-containing protein</fullName>
    </recommendedName>
</protein>
<reference evidence="1" key="1">
    <citation type="submission" date="2019-12" db="EMBL/GenBank/DDBJ databases">
        <title>Actinomadura physcomitrii sp. nov., a novel actinomycete isolated from moss [Physcomitrium sphaericum (Ludw) Fuernr].</title>
        <authorList>
            <person name="Zhuang X."/>
        </authorList>
    </citation>
    <scope>NUCLEOTIDE SEQUENCE [LARGE SCALE GENOMIC DNA]</scope>
    <source>
        <strain evidence="1">LD22</strain>
    </source>
</reference>
<evidence type="ECO:0000313" key="1">
    <source>
        <dbReference type="EMBL" id="MWA07347.1"/>
    </source>
</evidence>
<comment type="caution">
    <text evidence="1">The sequence shown here is derived from an EMBL/GenBank/DDBJ whole genome shotgun (WGS) entry which is preliminary data.</text>
</comment>